<dbReference type="Gene3D" id="1.10.10.60">
    <property type="entry name" value="Homeodomain-like"/>
    <property type="match status" value="2"/>
</dbReference>
<dbReference type="GO" id="GO:0003700">
    <property type="term" value="F:DNA-binding transcription factor activity"/>
    <property type="evidence" value="ECO:0007669"/>
    <property type="project" value="InterPro"/>
</dbReference>
<dbReference type="GO" id="GO:0043565">
    <property type="term" value="F:sequence-specific DNA binding"/>
    <property type="evidence" value="ECO:0007669"/>
    <property type="project" value="InterPro"/>
</dbReference>
<comment type="caution">
    <text evidence="7">The sequence shown here is derived from an EMBL/GenBank/DDBJ whole genome shotgun (WGS) entry which is preliminary data.</text>
</comment>
<evidence type="ECO:0000313" key="7">
    <source>
        <dbReference type="EMBL" id="MBD0380894.1"/>
    </source>
</evidence>
<dbReference type="SUPFAM" id="SSF46689">
    <property type="entry name" value="Homeodomain-like"/>
    <property type="match status" value="2"/>
</dbReference>
<dbReference type="GO" id="GO:0000160">
    <property type="term" value="P:phosphorelay signal transduction system"/>
    <property type="evidence" value="ECO:0007669"/>
    <property type="project" value="InterPro"/>
</dbReference>
<dbReference type="Pfam" id="PF12833">
    <property type="entry name" value="HTH_18"/>
    <property type="match status" value="1"/>
</dbReference>
<dbReference type="PANTHER" id="PTHR43280">
    <property type="entry name" value="ARAC-FAMILY TRANSCRIPTIONAL REGULATOR"/>
    <property type="match status" value="1"/>
</dbReference>
<evidence type="ECO:0000313" key="8">
    <source>
        <dbReference type="Proteomes" id="UP000650466"/>
    </source>
</evidence>
<dbReference type="InterPro" id="IPR011006">
    <property type="entry name" value="CheY-like_superfamily"/>
</dbReference>
<dbReference type="SMART" id="SM00342">
    <property type="entry name" value="HTH_ARAC"/>
    <property type="match status" value="1"/>
</dbReference>
<dbReference type="RefSeq" id="WP_188174643.1">
    <property type="nucleotide sequence ID" value="NZ_JACVVD010000003.1"/>
</dbReference>
<feature type="modified residue" description="4-aspartylphosphate" evidence="4">
    <location>
        <position position="55"/>
    </location>
</feature>
<dbReference type="SUPFAM" id="SSF52172">
    <property type="entry name" value="CheY-like"/>
    <property type="match status" value="1"/>
</dbReference>
<dbReference type="InterPro" id="IPR001789">
    <property type="entry name" value="Sig_transdc_resp-reg_receiver"/>
</dbReference>
<reference evidence="7" key="1">
    <citation type="submission" date="2020-09" db="EMBL/GenBank/DDBJ databases">
        <title>Draft Genome Sequence of Paenibacillus sp. WST5.</title>
        <authorList>
            <person name="Bao Z."/>
        </authorList>
    </citation>
    <scope>NUCLEOTIDE SEQUENCE</scope>
    <source>
        <strain evidence="7">WST5</strain>
    </source>
</reference>
<gene>
    <name evidence="7" type="ORF">ICC18_12255</name>
</gene>
<sequence length="544" mass="63213">MFRLMIVDDEPIIVDGLFETFRGMGNPDLEIYRAYTPAQAVETISIYKIDLVFTDIRMPGMTGIELQQLIVEQWPRCKVIFLSGYNDFNYVQKAIRAGGYDYILKTEGEDKILEAFHKAVKDISFQLEEEQLLQKAKRTMQEAVPILQKEYLISLTDDAKPEQTESRIKRFHDLQIPLHADAPVLLLICRVDDWFELMNYSDKSLLLYAIHNIVEEYLQDTILISLSVQSNQLLFMLQPKLKLQAEARFLHIVEETLDSIQGTCKSLIKLPISMFLSARLVPWEGLGKQIAKLTHLLRRGIGQNKEIILMEQDNLSEHYVGQNQIDEIGYVLFRKQISQLEVCLESGQQEDFEKTFLEMVNEIKLLGPFIQRQYYFTVAMMLINYMNNLNITAEIGRDIDIHSMLSMDEHKTWVSSCRYLLEVSGLVFQFKSKEVIDKSYELIEHLKQFIQKHLNEELSLTRLAGMVHLNPSYLSRFFKQMTGTVLTDYITGLRIAKAKSLLRETDLKIQDIAPQVGFDSPAYFIRLFKKEMHVTPSEYRDKNS</sequence>
<evidence type="ECO:0000256" key="3">
    <source>
        <dbReference type="ARBA" id="ARBA00023163"/>
    </source>
</evidence>
<keyword evidence="3" id="KW-0804">Transcription</keyword>
<dbReference type="PROSITE" id="PS50110">
    <property type="entry name" value="RESPONSE_REGULATORY"/>
    <property type="match status" value="1"/>
</dbReference>
<dbReference type="InterPro" id="IPR009057">
    <property type="entry name" value="Homeodomain-like_sf"/>
</dbReference>
<name>A0A926KRI8_9BACL</name>
<keyword evidence="8" id="KW-1185">Reference proteome</keyword>
<feature type="domain" description="HTH araC/xylS-type" evidence="5">
    <location>
        <begin position="444"/>
        <end position="542"/>
    </location>
</feature>
<dbReference type="Proteomes" id="UP000650466">
    <property type="component" value="Unassembled WGS sequence"/>
</dbReference>
<dbReference type="AlphaFoldDB" id="A0A926KRI8"/>
<dbReference type="Gene3D" id="3.40.50.2300">
    <property type="match status" value="1"/>
</dbReference>
<dbReference type="InterPro" id="IPR020449">
    <property type="entry name" value="Tscrpt_reg_AraC-type_HTH"/>
</dbReference>
<dbReference type="PANTHER" id="PTHR43280:SF28">
    <property type="entry name" value="HTH-TYPE TRANSCRIPTIONAL ACTIVATOR RHAS"/>
    <property type="match status" value="1"/>
</dbReference>
<accession>A0A926KRI8</accession>
<protein>
    <submittedName>
        <fullName evidence="7">Response regulator</fullName>
    </submittedName>
</protein>
<dbReference type="Pfam" id="PF00072">
    <property type="entry name" value="Response_reg"/>
    <property type="match status" value="1"/>
</dbReference>
<evidence type="ECO:0000256" key="1">
    <source>
        <dbReference type="ARBA" id="ARBA00023015"/>
    </source>
</evidence>
<evidence type="ECO:0000256" key="2">
    <source>
        <dbReference type="ARBA" id="ARBA00023125"/>
    </source>
</evidence>
<dbReference type="CDD" id="cd17536">
    <property type="entry name" value="REC_YesN-like"/>
    <property type="match status" value="1"/>
</dbReference>
<dbReference type="InterPro" id="IPR018060">
    <property type="entry name" value="HTH_AraC"/>
</dbReference>
<organism evidence="7 8">
    <name type="scientific">Paenibacillus sedimenti</name>
    <dbReference type="NCBI Taxonomy" id="2770274"/>
    <lineage>
        <taxon>Bacteria</taxon>
        <taxon>Bacillati</taxon>
        <taxon>Bacillota</taxon>
        <taxon>Bacilli</taxon>
        <taxon>Bacillales</taxon>
        <taxon>Paenibacillaceae</taxon>
        <taxon>Paenibacillus</taxon>
    </lineage>
</organism>
<evidence type="ECO:0000259" key="5">
    <source>
        <dbReference type="PROSITE" id="PS01124"/>
    </source>
</evidence>
<feature type="domain" description="Response regulatory" evidence="6">
    <location>
        <begin position="3"/>
        <end position="120"/>
    </location>
</feature>
<keyword evidence="1" id="KW-0805">Transcription regulation</keyword>
<keyword evidence="2" id="KW-0238">DNA-binding</keyword>
<dbReference type="PROSITE" id="PS01124">
    <property type="entry name" value="HTH_ARAC_FAMILY_2"/>
    <property type="match status" value="1"/>
</dbReference>
<dbReference type="PRINTS" id="PR00032">
    <property type="entry name" value="HTHARAC"/>
</dbReference>
<dbReference type="SMART" id="SM00448">
    <property type="entry name" value="REC"/>
    <property type="match status" value="1"/>
</dbReference>
<evidence type="ECO:0000256" key="4">
    <source>
        <dbReference type="PROSITE-ProRule" id="PRU00169"/>
    </source>
</evidence>
<dbReference type="EMBL" id="JACVVD010000003">
    <property type="protein sequence ID" value="MBD0380894.1"/>
    <property type="molecule type" value="Genomic_DNA"/>
</dbReference>
<keyword evidence="4" id="KW-0597">Phosphoprotein</keyword>
<proteinExistence type="predicted"/>
<evidence type="ECO:0000259" key="6">
    <source>
        <dbReference type="PROSITE" id="PS50110"/>
    </source>
</evidence>